<feature type="region of interest" description="Disordered" evidence="1">
    <location>
        <begin position="191"/>
        <end position="213"/>
    </location>
</feature>
<sequence length="464" mass="49304">MIDSGKDIVEKVYNTGKTLAVASAPHIAPVSSAILDFVGGKLPTYSPFDVGTLCSPSGSGFWYMEPTDCGFFSGMKSISVFDPLSTFTSAQDKLKDSANKKGIFGTPTPFWNLKFKDWCMPDEVTTGIEYFLGAVVLEGSDADGVRSSNPSVQAIRSSITTVKKLLTDFASNKGIGLTEIAKEVHSSRANASEARVSELDAGRRKSNDNSGSESNYGIELEVSMVVSFVIRGVTNSFKMAFGVLTGSKSNAAVPPNILLKFIKGEGVTTASGGSTDIVVSVYYFDAYPAFTKRVAFNAQLEITPKVDLTNIIGVPVKASAPILFGIYPQPAVPSSFAFSVSVEVRGEGLQKLGEEIRDIGHEASRQADEAGGNGLLADIAADSNHLSQNAHRLQAQFQQSAPGVKDHARKMAVHLDKGRQALMETAGKHAAGSTETGVLSPVDITMAPVIGWTFFLTPITCYGQ</sequence>
<proteinExistence type="predicted"/>
<dbReference type="OrthoDB" id="443185at2759"/>
<gene>
    <name evidence="2" type="ORF">PGLA1383_LOCUS6447</name>
</gene>
<keyword evidence="3" id="KW-1185">Reference proteome</keyword>
<dbReference type="Proteomes" id="UP000654075">
    <property type="component" value="Unassembled WGS sequence"/>
</dbReference>
<dbReference type="EMBL" id="CAJNNV010002685">
    <property type="protein sequence ID" value="CAE8587612.1"/>
    <property type="molecule type" value="Genomic_DNA"/>
</dbReference>
<protein>
    <submittedName>
        <fullName evidence="2">Uncharacterized protein</fullName>
    </submittedName>
</protein>
<evidence type="ECO:0000313" key="2">
    <source>
        <dbReference type="EMBL" id="CAE8587612.1"/>
    </source>
</evidence>
<comment type="caution">
    <text evidence="2">The sequence shown here is derived from an EMBL/GenBank/DDBJ whole genome shotgun (WGS) entry which is preliminary data.</text>
</comment>
<evidence type="ECO:0000313" key="3">
    <source>
        <dbReference type="Proteomes" id="UP000654075"/>
    </source>
</evidence>
<feature type="compositionally biased region" description="Basic and acidic residues" evidence="1">
    <location>
        <begin position="195"/>
        <end position="207"/>
    </location>
</feature>
<dbReference type="AlphaFoldDB" id="A0A813DMX5"/>
<evidence type="ECO:0000256" key="1">
    <source>
        <dbReference type="SAM" id="MobiDB-lite"/>
    </source>
</evidence>
<reference evidence="2" key="1">
    <citation type="submission" date="2021-02" db="EMBL/GenBank/DDBJ databases">
        <authorList>
            <person name="Dougan E. K."/>
            <person name="Rhodes N."/>
            <person name="Thang M."/>
            <person name="Chan C."/>
        </authorList>
    </citation>
    <scope>NUCLEOTIDE SEQUENCE</scope>
</reference>
<organism evidence="2 3">
    <name type="scientific">Polarella glacialis</name>
    <name type="common">Dinoflagellate</name>
    <dbReference type="NCBI Taxonomy" id="89957"/>
    <lineage>
        <taxon>Eukaryota</taxon>
        <taxon>Sar</taxon>
        <taxon>Alveolata</taxon>
        <taxon>Dinophyceae</taxon>
        <taxon>Suessiales</taxon>
        <taxon>Suessiaceae</taxon>
        <taxon>Polarella</taxon>
    </lineage>
</organism>
<accession>A0A813DMX5</accession>
<name>A0A813DMX5_POLGL</name>